<feature type="compositionally biased region" description="Basic residues" evidence="7">
    <location>
        <begin position="227"/>
        <end position="239"/>
    </location>
</feature>
<dbReference type="EMBL" id="JAHFZB010000012">
    <property type="protein sequence ID" value="KAK6483642.1"/>
    <property type="molecule type" value="Genomic_DNA"/>
</dbReference>
<evidence type="ECO:0000313" key="8">
    <source>
        <dbReference type="EMBL" id="KAK6483642.1"/>
    </source>
</evidence>
<protein>
    <recommendedName>
        <fullName evidence="3">Protein CUSTOS</fullName>
    </recommendedName>
</protein>
<proteinExistence type="inferred from homology"/>
<evidence type="ECO:0000256" key="2">
    <source>
        <dbReference type="ARBA" id="ARBA00008632"/>
    </source>
</evidence>
<evidence type="ECO:0000256" key="1">
    <source>
        <dbReference type="ARBA" id="ARBA00004259"/>
    </source>
</evidence>
<comment type="subcellular location">
    <subcellularLocation>
        <location evidence="1">Nucleus envelope</location>
    </subcellularLocation>
</comment>
<evidence type="ECO:0000256" key="7">
    <source>
        <dbReference type="SAM" id="MobiDB-lite"/>
    </source>
</evidence>
<keyword evidence="5" id="KW-0879">Wnt signaling pathway</keyword>
<dbReference type="Proteomes" id="UP001369086">
    <property type="component" value="Unassembled WGS sequence"/>
</dbReference>
<evidence type="ECO:0000256" key="3">
    <source>
        <dbReference type="ARBA" id="ARBA00013465"/>
    </source>
</evidence>
<sequence>MGVLCVLDYIPQKALRFRLVPGKSRMAAPSTAASESDSSSEEDVQKLREAAWSFGTKETQKQTQAGENTKQVRNGFTSARPSRRPRVDDHEHDANELQTTPEFRTHVAKKLGAMLDSSITVTEEAASPPPDPGSDDDGFRLFSTSIPGGTAEPDPPPAARRRPPPSSSDSDSEMEERLREAAVSGRDILKHSAIPSQQNQGAQEEGRKGVREEGGSCSEQSATPQFPKKKKKKKKKKKESRLEEGADCTPETGRKTKAKRDT</sequence>
<comment type="similarity">
    <text evidence="2">Belongs to the CUSTOS family.</text>
</comment>
<organism evidence="8 9">
    <name type="scientific">Huso huso</name>
    <name type="common">Beluga</name>
    <name type="synonym">Acipenser huso</name>
    <dbReference type="NCBI Taxonomy" id="61971"/>
    <lineage>
        <taxon>Eukaryota</taxon>
        <taxon>Metazoa</taxon>
        <taxon>Chordata</taxon>
        <taxon>Craniata</taxon>
        <taxon>Vertebrata</taxon>
        <taxon>Euteleostomi</taxon>
        <taxon>Actinopterygii</taxon>
        <taxon>Chondrostei</taxon>
        <taxon>Acipenseriformes</taxon>
        <taxon>Acipenseridae</taxon>
        <taxon>Huso</taxon>
    </lineage>
</organism>
<comment type="caution">
    <text evidence="8">The sequence shown here is derived from an EMBL/GenBank/DDBJ whole genome shotgun (WGS) entry which is preliminary data.</text>
</comment>
<dbReference type="PANTHER" id="PTHR14482:SF0">
    <property type="entry name" value="PROTEIN CUSTOS"/>
    <property type="match status" value="1"/>
</dbReference>
<accession>A0ABR0ZFQ3</accession>
<name>A0ABR0ZFQ3_HUSHU</name>
<feature type="compositionally biased region" description="Basic and acidic residues" evidence="7">
    <location>
        <begin position="204"/>
        <end position="214"/>
    </location>
</feature>
<feature type="compositionally biased region" description="Basic and acidic residues" evidence="7">
    <location>
        <begin position="85"/>
        <end position="95"/>
    </location>
</feature>
<dbReference type="Pfam" id="PF23999">
    <property type="entry name" value="CUSTOS"/>
    <property type="match status" value="1"/>
</dbReference>
<keyword evidence="6" id="KW-0539">Nucleus</keyword>
<evidence type="ECO:0000256" key="5">
    <source>
        <dbReference type="ARBA" id="ARBA00022687"/>
    </source>
</evidence>
<dbReference type="PANTHER" id="PTHR14482">
    <property type="entry name" value="CHROMOSOME 12 ORF 43 HOMOLOG"/>
    <property type="match status" value="1"/>
</dbReference>
<keyword evidence="4" id="KW-0217">Developmental protein</keyword>
<keyword evidence="9" id="KW-1185">Reference proteome</keyword>
<feature type="compositionally biased region" description="Low complexity" evidence="7">
    <location>
        <begin position="27"/>
        <end position="37"/>
    </location>
</feature>
<feature type="region of interest" description="Disordered" evidence="7">
    <location>
        <begin position="23"/>
        <end position="105"/>
    </location>
</feature>
<gene>
    <name evidence="8" type="ORF">HHUSO_G15182</name>
</gene>
<evidence type="ECO:0000256" key="6">
    <source>
        <dbReference type="ARBA" id="ARBA00023242"/>
    </source>
</evidence>
<reference evidence="8 9" key="1">
    <citation type="submission" date="2021-05" db="EMBL/GenBank/DDBJ databases">
        <authorList>
            <person name="Zahm M."/>
            <person name="Klopp C."/>
            <person name="Cabau C."/>
            <person name="Kuhl H."/>
            <person name="Suciu R."/>
            <person name="Ciorpac M."/>
            <person name="Holostenco D."/>
            <person name="Gessner J."/>
            <person name="Wuertz S."/>
            <person name="Hohne C."/>
            <person name="Stock M."/>
            <person name="Gislard M."/>
            <person name="Lluch J."/>
            <person name="Milhes M."/>
            <person name="Lampietro C."/>
            <person name="Lopez Roques C."/>
            <person name="Donnadieu C."/>
            <person name="Du K."/>
            <person name="Schartl M."/>
            <person name="Guiguen Y."/>
        </authorList>
    </citation>
    <scope>NUCLEOTIDE SEQUENCE [LARGE SCALE GENOMIC DNA]</scope>
    <source>
        <strain evidence="8">Hh-F2</strain>
        <tissue evidence="8">Blood</tissue>
    </source>
</reference>
<dbReference type="InterPro" id="IPR026694">
    <property type="entry name" value="CUSTOS"/>
</dbReference>
<feature type="compositionally biased region" description="Polar residues" evidence="7">
    <location>
        <begin position="61"/>
        <end position="80"/>
    </location>
</feature>
<feature type="region of interest" description="Disordered" evidence="7">
    <location>
        <begin position="119"/>
        <end position="262"/>
    </location>
</feature>
<evidence type="ECO:0000313" key="9">
    <source>
        <dbReference type="Proteomes" id="UP001369086"/>
    </source>
</evidence>
<evidence type="ECO:0000256" key="4">
    <source>
        <dbReference type="ARBA" id="ARBA00022473"/>
    </source>
</evidence>